<reference evidence="2" key="1">
    <citation type="journal article" date="2019" name="Int. J. Syst. Evol. Microbiol.">
        <title>The Global Catalogue of Microorganisms (GCM) 10K type strain sequencing project: providing services to taxonomists for standard genome sequencing and annotation.</title>
        <authorList>
            <consortium name="The Broad Institute Genomics Platform"/>
            <consortium name="The Broad Institute Genome Sequencing Center for Infectious Disease"/>
            <person name="Wu L."/>
            <person name="Ma J."/>
        </authorList>
    </citation>
    <scope>NUCLEOTIDE SEQUENCE [LARGE SCALE GENOMIC DNA]</scope>
    <source>
        <strain evidence="2">JCM 3296</strain>
    </source>
</reference>
<organism evidence="1 2">
    <name type="scientific">Lentzea flava</name>
    <dbReference type="NCBI Taxonomy" id="103732"/>
    <lineage>
        <taxon>Bacteria</taxon>
        <taxon>Bacillati</taxon>
        <taxon>Actinomycetota</taxon>
        <taxon>Actinomycetes</taxon>
        <taxon>Pseudonocardiales</taxon>
        <taxon>Pseudonocardiaceae</taxon>
        <taxon>Lentzea</taxon>
    </lineage>
</organism>
<proteinExistence type="predicted"/>
<sequence length="179" mass="19027">MRTPLLAAVLTGAVVLTACGSDEDKPLTDAQGQWVDAFCGGLLPGMKAGQELKGKDPADPAGIKTAYLNLISANTTAFTDAEKKLTELGPPSDELKDVHDRLTKYFAESARSYAAARGPVEKLEPNAGFWENAEQVLTETSQVSSPEDLRATFDALERSPKYAAALDKAGPCSGLRTVR</sequence>
<comment type="caution">
    <text evidence="1">The sequence shown here is derived from an EMBL/GenBank/DDBJ whole genome shotgun (WGS) entry which is preliminary data.</text>
</comment>
<name>A0ABQ2UR41_9PSEU</name>
<keyword evidence="2" id="KW-1185">Reference proteome</keyword>
<dbReference type="RefSeq" id="WP_189255952.1">
    <property type="nucleotide sequence ID" value="NZ_BMRE01000021.1"/>
</dbReference>
<dbReference type="EMBL" id="BMRE01000021">
    <property type="protein sequence ID" value="GGU49625.1"/>
    <property type="molecule type" value="Genomic_DNA"/>
</dbReference>
<gene>
    <name evidence="1" type="ORF">GCM10010178_48020</name>
</gene>
<accession>A0ABQ2UR41</accession>
<evidence type="ECO:0000313" key="1">
    <source>
        <dbReference type="EMBL" id="GGU49625.1"/>
    </source>
</evidence>
<dbReference type="Proteomes" id="UP000649573">
    <property type="component" value="Unassembled WGS sequence"/>
</dbReference>
<dbReference type="PROSITE" id="PS51257">
    <property type="entry name" value="PROKAR_LIPOPROTEIN"/>
    <property type="match status" value="1"/>
</dbReference>
<evidence type="ECO:0008006" key="3">
    <source>
        <dbReference type="Google" id="ProtNLM"/>
    </source>
</evidence>
<evidence type="ECO:0000313" key="2">
    <source>
        <dbReference type="Proteomes" id="UP000649573"/>
    </source>
</evidence>
<protein>
    <recommendedName>
        <fullName evidence="3">Lipoprotein</fullName>
    </recommendedName>
</protein>